<reference evidence="3" key="1">
    <citation type="submission" date="2017-02" db="EMBL/GenBank/DDBJ databases">
        <title>Tessaracoccus aquaemaris sp. nov., isolated from the intestine of a Korean rockfish, Sebastes schlegelii, in a marine aquaculture pond.</title>
        <authorList>
            <person name="Tak E.J."/>
            <person name="Bae J.-W."/>
        </authorList>
    </citation>
    <scope>NUCLEOTIDE SEQUENCE [LARGE SCALE GENOMIC DNA]</scope>
    <source>
        <strain evidence="3">NSG39</strain>
    </source>
</reference>
<dbReference type="KEGG" id="tes:BW730_06950"/>
<dbReference type="AlphaFoldDB" id="A0A1Q2CMF2"/>
<dbReference type="OrthoDB" id="4744679at2"/>
<keyword evidence="3" id="KW-1185">Reference proteome</keyword>
<evidence type="ECO:0000256" key="1">
    <source>
        <dbReference type="SAM" id="Phobius"/>
    </source>
</evidence>
<name>A0A1Q2CMF2_9ACTN</name>
<dbReference type="EMBL" id="CP019606">
    <property type="protein sequence ID" value="AQP47279.1"/>
    <property type="molecule type" value="Genomic_DNA"/>
</dbReference>
<evidence type="ECO:0000313" key="2">
    <source>
        <dbReference type="EMBL" id="AQP47279.1"/>
    </source>
</evidence>
<sequence length="64" mass="7097">MADPSPSSLLDRLVGWCFAILLASMALYGAVLLIQCIWPWLVIGLAAVGAIILVGWLVIRWRRF</sequence>
<feature type="transmembrane region" description="Helical" evidence="1">
    <location>
        <begin position="12"/>
        <end position="31"/>
    </location>
</feature>
<keyword evidence="1" id="KW-1133">Transmembrane helix</keyword>
<keyword evidence="1" id="KW-0472">Membrane</keyword>
<dbReference type="Proteomes" id="UP000188145">
    <property type="component" value="Chromosome"/>
</dbReference>
<accession>A0A1Q2CMF2</accession>
<gene>
    <name evidence="2" type="ORF">BW730_06950</name>
</gene>
<proteinExistence type="predicted"/>
<keyword evidence="1" id="KW-0812">Transmembrane</keyword>
<feature type="transmembrane region" description="Helical" evidence="1">
    <location>
        <begin position="37"/>
        <end position="59"/>
    </location>
</feature>
<evidence type="ECO:0000313" key="3">
    <source>
        <dbReference type="Proteomes" id="UP000188145"/>
    </source>
</evidence>
<organism evidence="2 3">
    <name type="scientific">Tessaracoccus aquimaris</name>
    <dbReference type="NCBI Taxonomy" id="1332264"/>
    <lineage>
        <taxon>Bacteria</taxon>
        <taxon>Bacillati</taxon>
        <taxon>Actinomycetota</taxon>
        <taxon>Actinomycetes</taxon>
        <taxon>Propionibacteriales</taxon>
        <taxon>Propionibacteriaceae</taxon>
        <taxon>Tessaracoccus</taxon>
    </lineage>
</organism>
<protein>
    <submittedName>
        <fullName evidence="2">Uncharacterized protein</fullName>
    </submittedName>
</protein>
<dbReference type="STRING" id="1332264.BW730_06950"/>
<dbReference type="RefSeq" id="WP_077685608.1">
    <property type="nucleotide sequence ID" value="NZ_CP019606.1"/>
</dbReference>